<evidence type="ECO:0000313" key="4">
    <source>
        <dbReference type="Proteomes" id="UP000192936"/>
    </source>
</evidence>
<evidence type="ECO:0000256" key="1">
    <source>
        <dbReference type="ARBA" id="ARBA00022676"/>
    </source>
</evidence>
<dbReference type="Gene3D" id="3.40.50.2000">
    <property type="entry name" value="Glycogen Phosphorylase B"/>
    <property type="match status" value="2"/>
</dbReference>
<dbReference type="PANTHER" id="PTHR30160">
    <property type="entry name" value="TETRAACYLDISACCHARIDE 4'-KINASE-RELATED"/>
    <property type="match status" value="1"/>
</dbReference>
<dbReference type="PANTHER" id="PTHR30160:SF7">
    <property type="entry name" value="ADP-HEPTOSE--LPS HEPTOSYLTRANSFERASE 2"/>
    <property type="match status" value="1"/>
</dbReference>
<dbReference type="SUPFAM" id="SSF53756">
    <property type="entry name" value="UDP-Glycosyltransferase/glycogen phosphorylase"/>
    <property type="match status" value="1"/>
</dbReference>
<evidence type="ECO:0000256" key="2">
    <source>
        <dbReference type="ARBA" id="ARBA00022679"/>
    </source>
</evidence>
<sequence>MSRILFITSNRLGDAVLSTGLLDHLTRTYPGARLTIACGPLPAPLFRAVPGLERLIPLAKRSYARHWLRLWLECVGTRWDLVVDLRNSAVGRLVPARRRAFHAKAVRPMHKVEENAAVLGLSPPPAPRLWIDAAAREQADALIPAGTGPFLAIGPTANWLGKEWPADRFARLALRLTGEGGPLAGARVAVLAAPPERERARPVLDALGSKAIDLTGRTDPMAAAACLERAALYVGNDSGLMHIAAAAGVPTVGLFGPGYPAIYGPWGPRGRVVTSSVPQADLLARVAANPDDRGLMDGIGEERVVETAIDLLSETHRTCDQFAARACGPAEVPPLR</sequence>
<dbReference type="GO" id="GO:0008713">
    <property type="term" value="F:ADP-heptose-lipopolysaccharide heptosyltransferase activity"/>
    <property type="evidence" value="ECO:0007669"/>
    <property type="project" value="TreeGrafter"/>
</dbReference>
<organism evidence="3 4">
    <name type="scientific">Azospirillum oryzae</name>
    <dbReference type="NCBI Taxonomy" id="286727"/>
    <lineage>
        <taxon>Bacteria</taxon>
        <taxon>Pseudomonadati</taxon>
        <taxon>Pseudomonadota</taxon>
        <taxon>Alphaproteobacteria</taxon>
        <taxon>Rhodospirillales</taxon>
        <taxon>Azospirillaceae</taxon>
        <taxon>Azospirillum</taxon>
    </lineage>
</organism>
<dbReference type="OrthoDB" id="9797795at2"/>
<dbReference type="EMBL" id="FXAK01000005">
    <property type="protein sequence ID" value="SMF50627.1"/>
    <property type="molecule type" value="Genomic_DNA"/>
</dbReference>
<dbReference type="GO" id="GO:0005829">
    <property type="term" value="C:cytosol"/>
    <property type="evidence" value="ECO:0007669"/>
    <property type="project" value="TreeGrafter"/>
</dbReference>
<accession>A0A1X7FEF2</accession>
<dbReference type="CDD" id="cd03789">
    <property type="entry name" value="GT9_LPS_heptosyltransferase"/>
    <property type="match status" value="1"/>
</dbReference>
<dbReference type="Proteomes" id="UP000192936">
    <property type="component" value="Unassembled WGS sequence"/>
</dbReference>
<dbReference type="GO" id="GO:0009244">
    <property type="term" value="P:lipopolysaccharide core region biosynthetic process"/>
    <property type="evidence" value="ECO:0007669"/>
    <property type="project" value="TreeGrafter"/>
</dbReference>
<dbReference type="AlphaFoldDB" id="A0A1X7FEF2"/>
<dbReference type="InterPro" id="IPR051199">
    <property type="entry name" value="LPS_LOS_Heptosyltrfase"/>
</dbReference>
<dbReference type="Pfam" id="PF01075">
    <property type="entry name" value="Glyco_transf_9"/>
    <property type="match status" value="1"/>
</dbReference>
<keyword evidence="2 3" id="KW-0808">Transferase</keyword>
<dbReference type="RefSeq" id="WP_085085944.1">
    <property type="nucleotide sequence ID" value="NZ_FXAK01000005.1"/>
</dbReference>
<dbReference type="InterPro" id="IPR002201">
    <property type="entry name" value="Glyco_trans_9"/>
</dbReference>
<name>A0A1X7FEF2_9PROT</name>
<proteinExistence type="predicted"/>
<gene>
    <name evidence="3" type="ORF">SAMN02982917_2625</name>
</gene>
<dbReference type="STRING" id="286727.SAMN02982917_2625"/>
<evidence type="ECO:0000313" key="3">
    <source>
        <dbReference type="EMBL" id="SMF50627.1"/>
    </source>
</evidence>
<protein>
    <submittedName>
        <fullName evidence="3">ADP-heptose:LPS heptosyltransferase</fullName>
    </submittedName>
</protein>
<keyword evidence="1" id="KW-0328">Glycosyltransferase</keyword>
<reference evidence="3 4" key="1">
    <citation type="submission" date="2017-04" db="EMBL/GenBank/DDBJ databases">
        <authorList>
            <person name="Afonso C.L."/>
            <person name="Miller P.J."/>
            <person name="Scott M.A."/>
            <person name="Spackman E."/>
            <person name="Goraichik I."/>
            <person name="Dimitrov K.M."/>
            <person name="Suarez D.L."/>
            <person name="Swayne D.E."/>
        </authorList>
    </citation>
    <scope>NUCLEOTIDE SEQUENCE [LARGE SCALE GENOMIC DNA]</scope>
    <source>
        <strain evidence="3 4">A2P</strain>
    </source>
</reference>